<dbReference type="SUPFAM" id="SSF52540">
    <property type="entry name" value="P-loop containing nucleoside triphosphate hydrolases"/>
    <property type="match status" value="1"/>
</dbReference>
<feature type="domain" description="Zeta toxin" evidence="8">
    <location>
        <begin position="27"/>
        <end position="208"/>
    </location>
</feature>
<dbReference type="Gene3D" id="3.40.50.300">
    <property type="entry name" value="P-loop containing nucleotide triphosphate hydrolases"/>
    <property type="match status" value="1"/>
</dbReference>
<dbReference type="EC" id="2.7.1.176" evidence="2"/>
<evidence type="ECO:0000256" key="2">
    <source>
        <dbReference type="ARBA" id="ARBA00011963"/>
    </source>
</evidence>
<evidence type="ECO:0000313" key="10">
    <source>
        <dbReference type="Proteomes" id="UP000676079"/>
    </source>
</evidence>
<keyword evidence="3" id="KW-0547">Nucleotide-binding</keyword>
<evidence type="ECO:0000313" key="9">
    <source>
        <dbReference type="EMBL" id="QUX23494.1"/>
    </source>
</evidence>
<protein>
    <recommendedName>
        <fullName evidence="5">UDP-N-acetylglucosamine kinase</fullName>
        <ecNumber evidence="2">2.7.1.176</ecNumber>
    </recommendedName>
    <alternativeName>
        <fullName evidence="5">UDP-N-acetylglucosamine kinase</fullName>
    </alternativeName>
</protein>
<dbReference type="RefSeq" id="WP_220564717.1">
    <property type="nucleotide sequence ID" value="NZ_CP074133.1"/>
</dbReference>
<feature type="compositionally biased region" description="Low complexity" evidence="7">
    <location>
        <begin position="298"/>
        <end position="307"/>
    </location>
</feature>
<comment type="catalytic activity">
    <reaction evidence="6">
        <text>UDP-N-acetyl-alpha-D-glucosamine + ATP = UDP-N-acetyl-alpha-D-glucosamine 3'-phosphate + ADP + H(+)</text>
        <dbReference type="Rhea" id="RHEA:32671"/>
        <dbReference type="ChEBI" id="CHEBI:15378"/>
        <dbReference type="ChEBI" id="CHEBI:30616"/>
        <dbReference type="ChEBI" id="CHEBI:57705"/>
        <dbReference type="ChEBI" id="CHEBI:64353"/>
        <dbReference type="ChEBI" id="CHEBI:456216"/>
        <dbReference type="EC" id="2.7.1.176"/>
    </reaction>
</comment>
<evidence type="ECO:0000256" key="4">
    <source>
        <dbReference type="ARBA" id="ARBA00022840"/>
    </source>
</evidence>
<evidence type="ECO:0000259" key="8">
    <source>
        <dbReference type="Pfam" id="PF06414"/>
    </source>
</evidence>
<evidence type="ECO:0000256" key="3">
    <source>
        <dbReference type="ARBA" id="ARBA00022741"/>
    </source>
</evidence>
<dbReference type="Proteomes" id="UP000676079">
    <property type="component" value="Chromosome"/>
</dbReference>
<evidence type="ECO:0000256" key="1">
    <source>
        <dbReference type="ARBA" id="ARBA00009104"/>
    </source>
</evidence>
<dbReference type="EMBL" id="CP074133">
    <property type="protein sequence ID" value="QUX23494.1"/>
    <property type="molecule type" value="Genomic_DNA"/>
</dbReference>
<evidence type="ECO:0000256" key="7">
    <source>
        <dbReference type="SAM" id="MobiDB-lite"/>
    </source>
</evidence>
<evidence type="ECO:0000256" key="5">
    <source>
        <dbReference type="ARBA" id="ARBA00032897"/>
    </source>
</evidence>
<feature type="region of interest" description="Disordered" evidence="7">
    <location>
        <begin position="291"/>
        <end position="320"/>
    </location>
</feature>
<dbReference type="InterPro" id="IPR027417">
    <property type="entry name" value="P-loop_NTPase"/>
</dbReference>
<dbReference type="InterPro" id="IPR010488">
    <property type="entry name" value="Zeta_toxin_domain"/>
</dbReference>
<dbReference type="Pfam" id="PF06414">
    <property type="entry name" value="Zeta_toxin"/>
    <property type="match status" value="1"/>
</dbReference>
<gene>
    <name evidence="9" type="ORF">KGD84_03700</name>
</gene>
<accession>A0ABX8BMM4</accession>
<proteinExistence type="inferred from homology"/>
<keyword evidence="10" id="KW-1185">Reference proteome</keyword>
<sequence>MRLSEADNQRIFLDEIVPFHLEGAAVQSAPHLVVVGGATGSGKSSVTDLVRYAFDRRGGALHINMDDFNPHHPNYTMLRRSAPEKAGALLWSDGLSWWNKAQEYAHHPDRRNDVVIESALRGPDEFENILERFGERGYRLNTALMGVPEAVSLQGGLHRYVAAMEKYGVGRYVEPEIHRECYEGVERAARAIDAGRPSGVGVVFFQRGGISNTPSGGMPAVERLTVERGLPLGETQAGLFKATQEGMRSSIVRNDAFSAREKRKLLSEVDEIDRLAQPLMVPSAAALLVRGGARRPGPRGAVAPRARGGPGVGPDRGTER</sequence>
<keyword evidence="4" id="KW-0067">ATP-binding</keyword>
<evidence type="ECO:0000256" key="6">
    <source>
        <dbReference type="ARBA" id="ARBA00048178"/>
    </source>
</evidence>
<comment type="similarity">
    <text evidence="1">Belongs to the zeta toxin family.</text>
</comment>
<organism evidence="9 10">
    <name type="scientific">Nocardiopsis changdeensis</name>
    <dbReference type="NCBI Taxonomy" id="2831969"/>
    <lineage>
        <taxon>Bacteria</taxon>
        <taxon>Bacillati</taxon>
        <taxon>Actinomycetota</taxon>
        <taxon>Actinomycetes</taxon>
        <taxon>Streptosporangiales</taxon>
        <taxon>Nocardiopsidaceae</taxon>
        <taxon>Nocardiopsis</taxon>
    </lineage>
</organism>
<reference evidence="9 10" key="1">
    <citation type="submission" date="2021-05" db="EMBL/GenBank/DDBJ databases">
        <title>Direct Submission.</title>
        <authorList>
            <person name="Li K."/>
            <person name="Gao J."/>
        </authorList>
    </citation>
    <scope>NUCLEOTIDE SEQUENCE [LARGE SCALE GENOMIC DNA]</scope>
    <source>
        <strain evidence="9 10">Mg02</strain>
    </source>
</reference>
<name>A0ABX8BMM4_9ACTN</name>